<evidence type="ECO:0000256" key="2">
    <source>
        <dbReference type="ARBA" id="ARBA00022730"/>
    </source>
</evidence>
<keyword evidence="3 6" id="KW-0694">RNA-binding</keyword>
<evidence type="ECO:0000256" key="1">
    <source>
        <dbReference type="ARBA" id="ARBA00007465"/>
    </source>
</evidence>
<evidence type="ECO:0000313" key="9">
    <source>
        <dbReference type="Proteomes" id="UP000198356"/>
    </source>
</evidence>
<keyword evidence="2 6" id="KW-0699">rRNA-binding</keyword>
<gene>
    <name evidence="8" type="ORF">SAMN05421770_104209</name>
</gene>
<dbReference type="PANTHER" id="PTHR11831:SF4">
    <property type="entry name" value="SMALL RIBOSOMAL SUBUNIT PROTEIN US4M"/>
    <property type="match status" value="1"/>
</dbReference>
<keyword evidence="9" id="KW-1185">Reference proteome</keyword>
<dbReference type="GO" id="GO:0003735">
    <property type="term" value="F:structural constituent of ribosome"/>
    <property type="evidence" value="ECO:0007669"/>
    <property type="project" value="TreeGrafter"/>
</dbReference>
<evidence type="ECO:0000259" key="7">
    <source>
        <dbReference type="SMART" id="SM00363"/>
    </source>
</evidence>
<name>A0A239JYV6_9BACT</name>
<keyword evidence="5" id="KW-0687">Ribonucleoprotein</keyword>
<dbReference type="InterPro" id="IPR036986">
    <property type="entry name" value="S4_RNA-bd_sf"/>
</dbReference>
<dbReference type="Pfam" id="PF01479">
    <property type="entry name" value="S4"/>
    <property type="match status" value="1"/>
</dbReference>
<dbReference type="PROSITE" id="PS00632">
    <property type="entry name" value="RIBOSOMAL_S4"/>
    <property type="match status" value="1"/>
</dbReference>
<dbReference type="OrthoDB" id="9803672at2"/>
<dbReference type="SMART" id="SM00363">
    <property type="entry name" value="S4"/>
    <property type="match status" value="1"/>
</dbReference>
<reference evidence="8 9" key="1">
    <citation type="submission" date="2017-06" db="EMBL/GenBank/DDBJ databases">
        <authorList>
            <person name="Kim H.J."/>
            <person name="Triplett B.A."/>
        </authorList>
    </citation>
    <scope>NUCLEOTIDE SEQUENCE [LARGE SCALE GENOMIC DNA]</scope>
    <source>
        <strain evidence="8 9">DSM 18704</strain>
    </source>
</reference>
<dbReference type="GO" id="GO:0019843">
    <property type="term" value="F:rRNA binding"/>
    <property type="evidence" value="ECO:0007669"/>
    <property type="project" value="UniProtKB-KW"/>
</dbReference>
<dbReference type="GO" id="GO:0042274">
    <property type="term" value="P:ribosomal small subunit biogenesis"/>
    <property type="evidence" value="ECO:0007669"/>
    <property type="project" value="TreeGrafter"/>
</dbReference>
<dbReference type="InterPro" id="IPR002942">
    <property type="entry name" value="S4_RNA-bd"/>
</dbReference>
<dbReference type="GO" id="GO:0015935">
    <property type="term" value="C:small ribosomal subunit"/>
    <property type="evidence" value="ECO:0007669"/>
    <property type="project" value="TreeGrafter"/>
</dbReference>
<dbReference type="CDD" id="cd00165">
    <property type="entry name" value="S4"/>
    <property type="match status" value="1"/>
</dbReference>
<comment type="similarity">
    <text evidence="1">Belongs to the universal ribosomal protein uS4 family.</text>
</comment>
<accession>A0A239JYV6</accession>
<dbReference type="Gene3D" id="3.10.290.10">
    <property type="entry name" value="RNA-binding S4 domain"/>
    <property type="match status" value="1"/>
</dbReference>
<evidence type="ECO:0000256" key="3">
    <source>
        <dbReference type="ARBA" id="ARBA00022884"/>
    </source>
</evidence>
<dbReference type="InterPro" id="IPR018079">
    <property type="entry name" value="Ribosomal_uS4_CS"/>
</dbReference>
<sequence>MSFACNFHSRRSCMTILSVFHIEPVFRAICRWTSSCWRLDGSTRSPEHPPELTLLSYYALRPKDLTELLRQAWALETVRPLESLISLLERRLDNVVFRMGFAGSIPEARKLIARGHILVNRYRPKNIGMSLWPGDVVHFAVTPYDQCSVSHHFRPRPLPSYLQYLNPCTRDRGMMLSVPNLGHSPLLSCRSRFNPACPGSEPIPGGIHG</sequence>
<feature type="domain" description="RNA-binding S4" evidence="7">
    <location>
        <begin position="90"/>
        <end position="159"/>
    </location>
</feature>
<dbReference type="PANTHER" id="PTHR11831">
    <property type="entry name" value="30S 40S RIBOSOMAL PROTEIN"/>
    <property type="match status" value="1"/>
</dbReference>
<proteinExistence type="inferred from homology"/>
<evidence type="ECO:0000256" key="6">
    <source>
        <dbReference type="PROSITE-ProRule" id="PRU00182"/>
    </source>
</evidence>
<dbReference type="EMBL" id="FZOU01000004">
    <property type="protein sequence ID" value="SNT11001.1"/>
    <property type="molecule type" value="Genomic_DNA"/>
</dbReference>
<evidence type="ECO:0000256" key="4">
    <source>
        <dbReference type="ARBA" id="ARBA00022980"/>
    </source>
</evidence>
<organism evidence="8 9">
    <name type="scientific">Granulicella rosea</name>
    <dbReference type="NCBI Taxonomy" id="474952"/>
    <lineage>
        <taxon>Bacteria</taxon>
        <taxon>Pseudomonadati</taxon>
        <taxon>Acidobacteriota</taxon>
        <taxon>Terriglobia</taxon>
        <taxon>Terriglobales</taxon>
        <taxon>Acidobacteriaceae</taxon>
        <taxon>Granulicella</taxon>
    </lineage>
</organism>
<dbReference type="InterPro" id="IPR022801">
    <property type="entry name" value="Ribosomal_uS4"/>
</dbReference>
<evidence type="ECO:0000256" key="5">
    <source>
        <dbReference type="ARBA" id="ARBA00023274"/>
    </source>
</evidence>
<dbReference type="Proteomes" id="UP000198356">
    <property type="component" value="Unassembled WGS sequence"/>
</dbReference>
<evidence type="ECO:0000313" key="8">
    <source>
        <dbReference type="EMBL" id="SNT11001.1"/>
    </source>
</evidence>
<keyword evidence="4" id="KW-0689">Ribosomal protein</keyword>
<dbReference type="SUPFAM" id="SSF55174">
    <property type="entry name" value="Alpha-L RNA-binding motif"/>
    <property type="match status" value="1"/>
</dbReference>
<dbReference type="PROSITE" id="PS50889">
    <property type="entry name" value="S4"/>
    <property type="match status" value="1"/>
</dbReference>
<dbReference type="AlphaFoldDB" id="A0A239JYV6"/>
<protein>
    <submittedName>
        <fullName evidence="8">S4 domain-containing protein</fullName>
    </submittedName>
</protein>